<evidence type="ECO:0000313" key="3">
    <source>
        <dbReference type="Proteomes" id="UP000019478"/>
    </source>
</evidence>
<proteinExistence type="predicted"/>
<reference evidence="2 3" key="1">
    <citation type="submission" date="2013-03" db="EMBL/GenBank/DDBJ databases">
        <title>The Genome Sequence of Capronia epimyces CBS 606.96.</title>
        <authorList>
            <consortium name="The Broad Institute Genomics Platform"/>
            <person name="Cuomo C."/>
            <person name="de Hoog S."/>
            <person name="Gorbushina A."/>
            <person name="Walker B."/>
            <person name="Young S.K."/>
            <person name="Zeng Q."/>
            <person name="Gargeya S."/>
            <person name="Fitzgerald M."/>
            <person name="Haas B."/>
            <person name="Abouelleil A."/>
            <person name="Allen A.W."/>
            <person name="Alvarado L."/>
            <person name="Arachchi H.M."/>
            <person name="Berlin A.M."/>
            <person name="Chapman S.B."/>
            <person name="Gainer-Dewar J."/>
            <person name="Goldberg J."/>
            <person name="Griggs A."/>
            <person name="Gujja S."/>
            <person name="Hansen M."/>
            <person name="Howarth C."/>
            <person name="Imamovic A."/>
            <person name="Ireland A."/>
            <person name="Larimer J."/>
            <person name="McCowan C."/>
            <person name="Murphy C."/>
            <person name="Pearson M."/>
            <person name="Poon T.W."/>
            <person name="Priest M."/>
            <person name="Roberts A."/>
            <person name="Saif S."/>
            <person name="Shea T."/>
            <person name="Sisk P."/>
            <person name="Sykes S."/>
            <person name="Wortman J."/>
            <person name="Nusbaum C."/>
            <person name="Birren B."/>
        </authorList>
    </citation>
    <scope>NUCLEOTIDE SEQUENCE [LARGE SCALE GENOMIC DNA]</scope>
    <source>
        <strain evidence="2 3">CBS 606.96</strain>
    </source>
</reference>
<feature type="region of interest" description="Disordered" evidence="1">
    <location>
        <begin position="353"/>
        <end position="378"/>
    </location>
</feature>
<evidence type="ECO:0000313" key="2">
    <source>
        <dbReference type="EMBL" id="EXJ79547.1"/>
    </source>
</evidence>
<comment type="caution">
    <text evidence="2">The sequence shown here is derived from an EMBL/GenBank/DDBJ whole genome shotgun (WGS) entry which is preliminary data.</text>
</comment>
<dbReference type="GeneID" id="19171921"/>
<gene>
    <name evidence="2" type="ORF">A1O3_07826</name>
</gene>
<feature type="region of interest" description="Disordered" evidence="1">
    <location>
        <begin position="324"/>
        <end position="343"/>
    </location>
</feature>
<dbReference type="AlphaFoldDB" id="W9XGB2"/>
<dbReference type="HOGENOM" id="CLU_731591_0_0_1"/>
<dbReference type="EMBL" id="AMGY01000007">
    <property type="protein sequence ID" value="EXJ79547.1"/>
    <property type="molecule type" value="Genomic_DNA"/>
</dbReference>
<protein>
    <submittedName>
        <fullName evidence="2">Uncharacterized protein</fullName>
    </submittedName>
</protein>
<keyword evidence="3" id="KW-1185">Reference proteome</keyword>
<dbReference type="Proteomes" id="UP000019478">
    <property type="component" value="Unassembled WGS sequence"/>
</dbReference>
<organism evidence="2 3">
    <name type="scientific">Capronia epimyces CBS 606.96</name>
    <dbReference type="NCBI Taxonomy" id="1182542"/>
    <lineage>
        <taxon>Eukaryota</taxon>
        <taxon>Fungi</taxon>
        <taxon>Dikarya</taxon>
        <taxon>Ascomycota</taxon>
        <taxon>Pezizomycotina</taxon>
        <taxon>Eurotiomycetes</taxon>
        <taxon>Chaetothyriomycetidae</taxon>
        <taxon>Chaetothyriales</taxon>
        <taxon>Herpotrichiellaceae</taxon>
        <taxon>Capronia</taxon>
    </lineage>
</organism>
<sequence length="378" mass="43708">MEKDLDPETRQEFIAVYNECKGVQLPSSIPESYKRDELMSRWDIDKQRLFCRWANSNDCPGRMGTRSISLPRHGPFSRGQYVKAVEDLDFSQEESIAIFRRDFSSGDYGPAFPSLWLFKRGGPSFYLSPHPAFYDYIPEWYIKEDPDWDPTGAPEGTMIKVGSLDQIYKFVPPITPPAQSPESVDVVDGHSLHYGLMLGSLWCSRYDDICDYREFLEEEQDFLVFLHPADKSLWLVFNCFPMRRITGEPYFIPDPNRELQWYAREGRWPQTWMVARLPFSYLKRGLTSFREEDPDWRWLDGSSGHDGEQSDSEVVVVVNGDDPVWNGPMKEPNHRPIPENPPMDEFMEYLTRVRPSQSQSLSKHAAPTSSAATSEQGD</sequence>
<dbReference type="RefSeq" id="XP_007736121.1">
    <property type="nucleotide sequence ID" value="XM_007737931.1"/>
</dbReference>
<name>W9XGB2_9EURO</name>
<feature type="compositionally biased region" description="Polar residues" evidence="1">
    <location>
        <begin position="354"/>
        <end position="378"/>
    </location>
</feature>
<evidence type="ECO:0000256" key="1">
    <source>
        <dbReference type="SAM" id="MobiDB-lite"/>
    </source>
</evidence>
<dbReference type="OrthoDB" id="10410145at2759"/>
<accession>W9XGB2</accession>